<evidence type="ECO:0000313" key="4">
    <source>
        <dbReference type="Proteomes" id="UP000028582"/>
    </source>
</evidence>
<dbReference type="Proteomes" id="UP000028582">
    <property type="component" value="Unassembled WGS sequence"/>
</dbReference>
<feature type="compositionally biased region" description="Polar residues" evidence="1">
    <location>
        <begin position="422"/>
        <end position="440"/>
    </location>
</feature>
<feature type="transmembrane region" description="Helical" evidence="2">
    <location>
        <begin position="200"/>
        <end position="218"/>
    </location>
</feature>
<proteinExistence type="predicted"/>
<keyword evidence="2" id="KW-0472">Membrane</keyword>
<keyword evidence="2" id="KW-0812">Transmembrane</keyword>
<feature type="transmembrane region" description="Helical" evidence="2">
    <location>
        <begin position="61"/>
        <end position="85"/>
    </location>
</feature>
<feature type="transmembrane region" description="Helical" evidence="2">
    <location>
        <begin position="503"/>
        <end position="529"/>
    </location>
</feature>
<feature type="transmembrane region" description="Helical" evidence="2">
    <location>
        <begin position="158"/>
        <end position="179"/>
    </location>
</feature>
<reference evidence="3 4" key="1">
    <citation type="submission" date="2013-11" db="EMBL/GenBank/DDBJ databases">
        <title>The Genome Sequence of Phytophthora parasitica P1976.</title>
        <authorList>
            <consortium name="The Broad Institute Genomics Platform"/>
            <person name="Russ C."/>
            <person name="Tyler B."/>
            <person name="Panabieres F."/>
            <person name="Shan W."/>
            <person name="Tripathy S."/>
            <person name="Grunwald N."/>
            <person name="Machado M."/>
            <person name="Johnson C.S."/>
            <person name="Walker B."/>
            <person name="Young S."/>
            <person name="Zeng Q."/>
            <person name="Gargeya S."/>
            <person name="Fitzgerald M."/>
            <person name="Haas B."/>
            <person name="Abouelleil A."/>
            <person name="Allen A.W."/>
            <person name="Alvarado L."/>
            <person name="Arachchi H.M."/>
            <person name="Berlin A.M."/>
            <person name="Chapman S.B."/>
            <person name="Gainer-Dewar J."/>
            <person name="Goldberg J."/>
            <person name="Griggs A."/>
            <person name="Gujja S."/>
            <person name="Hansen M."/>
            <person name="Howarth C."/>
            <person name="Imamovic A."/>
            <person name="Ireland A."/>
            <person name="Larimer J."/>
            <person name="McCowan C."/>
            <person name="Murphy C."/>
            <person name="Pearson M."/>
            <person name="Poon T.W."/>
            <person name="Priest M."/>
            <person name="Roberts A."/>
            <person name="Saif S."/>
            <person name="Shea T."/>
            <person name="Sisk P."/>
            <person name="Sykes S."/>
            <person name="Wortman J."/>
            <person name="Nusbaum C."/>
            <person name="Birren B."/>
        </authorList>
    </citation>
    <scope>NUCLEOTIDE SEQUENCE [LARGE SCALE GENOMIC DNA]</scope>
    <source>
        <strain evidence="3 4">P1976</strain>
    </source>
</reference>
<dbReference type="EMBL" id="ANJA01001361">
    <property type="protein sequence ID" value="ETO77473.1"/>
    <property type="molecule type" value="Genomic_DNA"/>
</dbReference>
<feature type="transmembrane region" description="Helical" evidence="2">
    <location>
        <begin position="131"/>
        <end position="152"/>
    </location>
</feature>
<comment type="caution">
    <text evidence="3">The sequence shown here is derived from an EMBL/GenBank/DDBJ whole genome shotgun (WGS) entry which is preliminary data.</text>
</comment>
<sequence length="585" mass="65058">MQRTHTSIFPSAADKTAPRVALCRQLEENWNRIQVGRQGSYSIERLVSLDQYCNTTSWTRVILVCVSTPIPSLLVAVLLECFPLRPPSEGWVANWVFWLRMSLTSVLLAFGGYSQLAAFVPDLHFTLCKQIIASTGLAVGLIGTSILAAKIIGFPVPLLMQFGAIPTGFFAVLLLRLVGGSDAFASGSPIVAQMKRFQRYFLALISLTGFYPLFKVLYDSVPLAYRGGVILVLPVWRFAAKHFIVYVSRDLEDIIPESVAFLVDFFSSLFVSVCMSSSGPFYLSFLFIAADLSQILLELRELSGNAKVVLQLIGPQLQDPIHPRSSTPEPTTLLTRILGATKEPRAFRAESMGPVRVWACLPHSLTSKQVEQLAHLEESGVYYQRNPSSNNHMKQSLLQTQNGFKQRTSIVPTSTLKHEIASPTTQDPINAKNKQSTRPNGSGSGLKKSKLLVLQGLQLLFHCEYLQLVEYVECITPIVYVVYKSILEQLPNIVYYPGGAGNWSLATVVNILVLAMMEVGSLVLLHHFLQRKFAISAMHQLAFVLETHAYLIQVKLLIGILVLIPFELEHLGADFSLRFEWLDSK</sequence>
<feature type="region of interest" description="Disordered" evidence="1">
    <location>
        <begin position="415"/>
        <end position="446"/>
    </location>
</feature>
<gene>
    <name evidence="3" type="ORF">F444_07345</name>
</gene>
<evidence type="ECO:0000256" key="1">
    <source>
        <dbReference type="SAM" id="MobiDB-lite"/>
    </source>
</evidence>
<keyword evidence="2" id="KW-1133">Transmembrane helix</keyword>
<feature type="transmembrane region" description="Helical" evidence="2">
    <location>
        <begin position="541"/>
        <end position="566"/>
    </location>
</feature>
<name>A0A081AF12_PHYNI</name>
<organism evidence="3 4">
    <name type="scientific">Phytophthora nicotianae P1976</name>
    <dbReference type="NCBI Taxonomy" id="1317066"/>
    <lineage>
        <taxon>Eukaryota</taxon>
        <taxon>Sar</taxon>
        <taxon>Stramenopiles</taxon>
        <taxon>Oomycota</taxon>
        <taxon>Peronosporomycetes</taxon>
        <taxon>Peronosporales</taxon>
        <taxon>Peronosporaceae</taxon>
        <taxon>Phytophthora</taxon>
    </lineage>
</organism>
<feature type="transmembrane region" description="Helical" evidence="2">
    <location>
        <begin position="97"/>
        <end position="119"/>
    </location>
</feature>
<evidence type="ECO:0000256" key="2">
    <source>
        <dbReference type="SAM" id="Phobius"/>
    </source>
</evidence>
<evidence type="ECO:0000313" key="3">
    <source>
        <dbReference type="EMBL" id="ETO77473.1"/>
    </source>
</evidence>
<protein>
    <submittedName>
        <fullName evidence="3">Uncharacterized protein</fullName>
    </submittedName>
</protein>
<feature type="transmembrane region" description="Helical" evidence="2">
    <location>
        <begin position="279"/>
        <end position="297"/>
    </location>
</feature>
<dbReference type="AlphaFoldDB" id="A0A081AF12"/>
<accession>A0A081AF12</accession>
<feature type="transmembrane region" description="Helical" evidence="2">
    <location>
        <begin position="224"/>
        <end position="247"/>
    </location>
</feature>